<dbReference type="STRING" id="1344416.A0A139AW76"/>
<evidence type="ECO:0000256" key="10">
    <source>
        <dbReference type="RuleBase" id="RU367009"/>
    </source>
</evidence>
<feature type="chain" id="PRO_5025089902" description="Pectate lyase" evidence="10">
    <location>
        <begin position="22"/>
        <end position="283"/>
    </location>
</feature>
<keyword evidence="5 10" id="KW-0964">Secreted</keyword>
<evidence type="ECO:0000256" key="1">
    <source>
        <dbReference type="ARBA" id="ARBA00000695"/>
    </source>
</evidence>
<dbReference type="GO" id="GO:0005576">
    <property type="term" value="C:extracellular region"/>
    <property type="evidence" value="ECO:0007669"/>
    <property type="project" value="UniProtKB-SubCell"/>
</dbReference>
<dbReference type="GO" id="GO:0030570">
    <property type="term" value="F:pectate lyase activity"/>
    <property type="evidence" value="ECO:0007669"/>
    <property type="project" value="UniProtKB-UniRule"/>
</dbReference>
<keyword evidence="12" id="KW-1185">Reference proteome</keyword>
<dbReference type="InterPro" id="IPR011050">
    <property type="entry name" value="Pectin_lyase_fold/virulence"/>
</dbReference>
<dbReference type="Proteomes" id="UP000070544">
    <property type="component" value="Unassembled WGS sequence"/>
</dbReference>
<comment type="function">
    <text evidence="9 10">Pectinolytic enzyme consist of four classes of enzymes: pectin lyase, polygalacturonase, pectin methylesterase and rhamnogalacturonase. Among pectinolytic enzymes, pectin lyase is the most important in depolymerization of pectin, since it cleaves internal glycosidic bonds of highly methylated pectins. Favors pectate, the anion, over pectin, the methyl ester.</text>
</comment>
<evidence type="ECO:0000256" key="3">
    <source>
        <dbReference type="ARBA" id="ARBA00004613"/>
    </source>
</evidence>
<keyword evidence="6 10" id="KW-0732">Signal</keyword>
<evidence type="ECO:0000256" key="8">
    <source>
        <dbReference type="ARBA" id="ARBA00023239"/>
    </source>
</evidence>
<sequence>MIIKSTLGLLFLALTASSAHARANFKVDESDFNIAMSHRILTARDLVADLTIDGDVELAARAFGNDGLPSTFPSATGSRSCSAPITVSGTFDGGMYRYDRGAGFRDSNNCLSIEPGSADTIFLLNDGATLQNVIIGREVLESVYCLGSCTLTNVWFEETCEDSLSFKNPTNCSSCVMSWTGGAVNGFHDKASKGKFYRSCGGCSFRNRHVEVTNVRAHGVPGEAFVGINTSKAKDSAKFKSISIPSSFGTSWPVCKKFGTSETSGPDDTFCIYSSSDITFMSS</sequence>
<dbReference type="PANTHER" id="PTHR33407:SF9">
    <property type="entry name" value="PECTATE LYASE F-RELATED"/>
    <property type="match status" value="1"/>
</dbReference>
<comment type="catalytic activity">
    <reaction evidence="1 10">
        <text>Eliminative cleavage of (1-&gt;4)-alpha-D-galacturonan to give oligosaccharides with 4-deoxy-alpha-D-galact-4-enuronosyl groups at their non-reducing ends.</text>
        <dbReference type="EC" id="4.2.2.2"/>
    </reaction>
</comment>
<evidence type="ECO:0000256" key="6">
    <source>
        <dbReference type="ARBA" id="ARBA00022729"/>
    </source>
</evidence>
<dbReference type="InterPro" id="IPR012334">
    <property type="entry name" value="Pectin_lyas_fold"/>
</dbReference>
<comment type="similarity">
    <text evidence="4 10">Belongs to the polysaccharide lyase 3 family.</text>
</comment>
<proteinExistence type="inferred from homology"/>
<organism evidence="11 12">
    <name type="scientific">Gonapodya prolifera (strain JEL478)</name>
    <name type="common">Monoblepharis prolifera</name>
    <dbReference type="NCBI Taxonomy" id="1344416"/>
    <lineage>
        <taxon>Eukaryota</taxon>
        <taxon>Fungi</taxon>
        <taxon>Fungi incertae sedis</taxon>
        <taxon>Chytridiomycota</taxon>
        <taxon>Chytridiomycota incertae sedis</taxon>
        <taxon>Monoblepharidomycetes</taxon>
        <taxon>Monoblepharidales</taxon>
        <taxon>Gonapodyaceae</taxon>
        <taxon>Gonapodya</taxon>
    </lineage>
</organism>
<dbReference type="EMBL" id="KQ965734">
    <property type="protein sequence ID" value="KXS20978.1"/>
    <property type="molecule type" value="Genomic_DNA"/>
</dbReference>
<evidence type="ECO:0000256" key="9">
    <source>
        <dbReference type="ARBA" id="ARBA00025679"/>
    </source>
</evidence>
<dbReference type="InterPro" id="IPR004898">
    <property type="entry name" value="Pectate_lyase_PlyH/PlyE-like"/>
</dbReference>
<evidence type="ECO:0000313" key="11">
    <source>
        <dbReference type="EMBL" id="KXS20978.1"/>
    </source>
</evidence>
<protein>
    <recommendedName>
        <fullName evidence="10">Pectate lyase</fullName>
        <ecNumber evidence="10">4.2.2.2</ecNumber>
    </recommendedName>
</protein>
<name>A0A139AW76_GONPJ</name>
<dbReference type="SUPFAM" id="SSF51126">
    <property type="entry name" value="Pectin lyase-like"/>
    <property type="match status" value="1"/>
</dbReference>
<evidence type="ECO:0000313" key="12">
    <source>
        <dbReference type="Proteomes" id="UP000070544"/>
    </source>
</evidence>
<dbReference type="Gene3D" id="2.160.20.10">
    <property type="entry name" value="Single-stranded right-handed beta-helix, Pectin lyase-like"/>
    <property type="match status" value="1"/>
</dbReference>
<dbReference type="EC" id="4.2.2.2" evidence="10"/>
<keyword evidence="8 10" id="KW-0456">Lyase</keyword>
<feature type="signal peptide" evidence="10">
    <location>
        <begin position="1"/>
        <end position="21"/>
    </location>
</feature>
<evidence type="ECO:0000256" key="2">
    <source>
        <dbReference type="ARBA" id="ARBA00001913"/>
    </source>
</evidence>
<reference evidence="11 12" key="1">
    <citation type="journal article" date="2015" name="Genome Biol. Evol.">
        <title>Phylogenomic analyses indicate that early fungi evolved digesting cell walls of algal ancestors of land plants.</title>
        <authorList>
            <person name="Chang Y."/>
            <person name="Wang S."/>
            <person name="Sekimoto S."/>
            <person name="Aerts A.L."/>
            <person name="Choi C."/>
            <person name="Clum A."/>
            <person name="LaButti K.M."/>
            <person name="Lindquist E.A."/>
            <person name="Yee Ngan C."/>
            <person name="Ohm R.A."/>
            <person name="Salamov A.A."/>
            <person name="Grigoriev I.V."/>
            <person name="Spatafora J.W."/>
            <person name="Berbee M.L."/>
        </authorList>
    </citation>
    <scope>NUCLEOTIDE SEQUENCE [LARGE SCALE GENOMIC DNA]</scope>
    <source>
        <strain evidence="11 12">JEL478</strain>
    </source>
</reference>
<evidence type="ECO:0000256" key="4">
    <source>
        <dbReference type="ARBA" id="ARBA00006463"/>
    </source>
</evidence>
<accession>A0A139AW76</accession>
<dbReference type="OMA" id="YDRGTEC"/>
<dbReference type="PANTHER" id="PTHR33407">
    <property type="entry name" value="PECTATE LYASE F-RELATED"/>
    <property type="match status" value="1"/>
</dbReference>
<evidence type="ECO:0000256" key="5">
    <source>
        <dbReference type="ARBA" id="ARBA00022525"/>
    </source>
</evidence>
<dbReference type="AlphaFoldDB" id="A0A139AW76"/>
<comment type="subcellular location">
    <subcellularLocation>
        <location evidence="3 10">Secreted</location>
    </subcellularLocation>
</comment>
<evidence type="ECO:0000256" key="7">
    <source>
        <dbReference type="ARBA" id="ARBA00022837"/>
    </source>
</evidence>
<comment type="cofactor">
    <cofactor evidence="2 10">
        <name>Ca(2+)</name>
        <dbReference type="ChEBI" id="CHEBI:29108"/>
    </cofactor>
</comment>
<dbReference type="OrthoDB" id="4839310at2759"/>
<keyword evidence="7 10" id="KW-0106">Calcium</keyword>
<dbReference type="Pfam" id="PF03211">
    <property type="entry name" value="Pectate_lyase"/>
    <property type="match status" value="1"/>
</dbReference>
<dbReference type="GO" id="GO:0045490">
    <property type="term" value="P:pectin catabolic process"/>
    <property type="evidence" value="ECO:0007669"/>
    <property type="project" value="TreeGrafter"/>
</dbReference>
<gene>
    <name evidence="11" type="ORF">M427DRAFT_28027</name>
</gene>